<dbReference type="AlphaFoldDB" id="A0A2T3A018"/>
<keyword evidence="1" id="KW-0472">Membrane</keyword>
<accession>A0A2T3A018</accession>
<evidence type="ECO:0000313" key="2">
    <source>
        <dbReference type="EMBL" id="PSR80322.1"/>
    </source>
</evidence>
<gene>
    <name evidence="2" type="ORF">BD289DRAFT_440977</name>
</gene>
<keyword evidence="1" id="KW-1133">Transmembrane helix</keyword>
<organism evidence="2 3">
    <name type="scientific">Coniella lustricola</name>
    <dbReference type="NCBI Taxonomy" id="2025994"/>
    <lineage>
        <taxon>Eukaryota</taxon>
        <taxon>Fungi</taxon>
        <taxon>Dikarya</taxon>
        <taxon>Ascomycota</taxon>
        <taxon>Pezizomycotina</taxon>
        <taxon>Sordariomycetes</taxon>
        <taxon>Sordariomycetidae</taxon>
        <taxon>Diaporthales</taxon>
        <taxon>Schizoparmaceae</taxon>
        <taxon>Coniella</taxon>
    </lineage>
</organism>
<evidence type="ECO:0000256" key="1">
    <source>
        <dbReference type="SAM" id="Phobius"/>
    </source>
</evidence>
<keyword evidence="1" id="KW-0812">Transmembrane</keyword>
<evidence type="ECO:0000313" key="3">
    <source>
        <dbReference type="Proteomes" id="UP000241462"/>
    </source>
</evidence>
<reference evidence="2 3" key="1">
    <citation type="journal article" date="2018" name="Mycol. Prog.">
        <title>Coniella lustricola, a new species from submerged detritus.</title>
        <authorList>
            <person name="Raudabaugh D.B."/>
            <person name="Iturriaga T."/>
            <person name="Carver A."/>
            <person name="Mondo S."/>
            <person name="Pangilinan J."/>
            <person name="Lipzen A."/>
            <person name="He G."/>
            <person name="Amirebrahimi M."/>
            <person name="Grigoriev I.V."/>
            <person name="Miller A.N."/>
        </authorList>
    </citation>
    <scope>NUCLEOTIDE SEQUENCE [LARGE SCALE GENOMIC DNA]</scope>
    <source>
        <strain evidence="2 3">B22-T-1</strain>
    </source>
</reference>
<name>A0A2T3A018_9PEZI</name>
<feature type="transmembrane region" description="Helical" evidence="1">
    <location>
        <begin position="37"/>
        <end position="55"/>
    </location>
</feature>
<dbReference type="Proteomes" id="UP000241462">
    <property type="component" value="Unassembled WGS sequence"/>
</dbReference>
<dbReference type="InParanoid" id="A0A2T3A018"/>
<sequence length="58" mass="6294">MQTCPEAVGYNSGSYMLAALKLSFGIARGATQYHGKYHVPPILCFMNLSILLILAKSC</sequence>
<keyword evidence="3" id="KW-1185">Reference proteome</keyword>
<dbReference type="EMBL" id="KZ678534">
    <property type="protein sequence ID" value="PSR80322.1"/>
    <property type="molecule type" value="Genomic_DNA"/>
</dbReference>
<protein>
    <submittedName>
        <fullName evidence="2">Uncharacterized protein</fullName>
    </submittedName>
</protein>
<proteinExistence type="predicted"/>